<protein>
    <submittedName>
        <fullName evidence="1">Uncharacterized protein</fullName>
    </submittedName>
</protein>
<keyword evidence="2" id="KW-1185">Reference proteome</keyword>
<reference evidence="2" key="2">
    <citation type="submission" date="2019-02" db="EMBL/GenBank/DDBJ databases">
        <title>Opniocepnalus argus Var Kimnra genome.</title>
        <authorList>
            <person name="Zhou C."/>
            <person name="Xiao S."/>
        </authorList>
    </citation>
    <scope>NUCLEOTIDE SEQUENCE [LARGE SCALE GENOMIC DNA]</scope>
</reference>
<dbReference type="AlphaFoldDB" id="A0A6G1QRG9"/>
<reference evidence="1 2" key="1">
    <citation type="submission" date="2019-02" db="EMBL/GenBank/DDBJ databases">
        <title>Opniocepnalus argus genome.</title>
        <authorList>
            <person name="Zhou C."/>
            <person name="Xiao S."/>
        </authorList>
    </citation>
    <scope>NUCLEOTIDE SEQUENCE [LARGE SCALE GENOMIC DNA]</scope>
    <source>
        <strain evidence="1">OARG1902GOOAL</strain>
        <tissue evidence="1">Muscle</tissue>
    </source>
</reference>
<gene>
    <name evidence="1" type="ORF">EXN66_Car021011</name>
</gene>
<accession>A0A6G1QRG9</accession>
<dbReference type="EMBL" id="CM015732">
    <property type="protein sequence ID" value="KAF3705320.1"/>
    <property type="molecule type" value="Genomic_DNA"/>
</dbReference>
<dbReference type="Proteomes" id="UP000503349">
    <property type="component" value="Chromosome 21"/>
</dbReference>
<evidence type="ECO:0000313" key="1">
    <source>
        <dbReference type="EMBL" id="KAF3705320.1"/>
    </source>
</evidence>
<evidence type="ECO:0000313" key="2">
    <source>
        <dbReference type="Proteomes" id="UP000503349"/>
    </source>
</evidence>
<sequence>MPPSFSFIFIVDPHLPPVQVTAQCMLEDRVGFLSNIRLSVCWLSSQRDSLPSVRALRHLKHVFKHLLELC</sequence>
<name>A0A6G1QRG9_CHAAH</name>
<organism evidence="1 2">
    <name type="scientific">Channa argus</name>
    <name type="common">Northern snakehead</name>
    <name type="synonym">Ophicephalus argus</name>
    <dbReference type="NCBI Taxonomy" id="215402"/>
    <lineage>
        <taxon>Eukaryota</taxon>
        <taxon>Metazoa</taxon>
        <taxon>Chordata</taxon>
        <taxon>Craniata</taxon>
        <taxon>Vertebrata</taxon>
        <taxon>Euteleostomi</taxon>
        <taxon>Actinopterygii</taxon>
        <taxon>Neopterygii</taxon>
        <taxon>Teleostei</taxon>
        <taxon>Neoteleostei</taxon>
        <taxon>Acanthomorphata</taxon>
        <taxon>Anabantaria</taxon>
        <taxon>Anabantiformes</taxon>
        <taxon>Channoidei</taxon>
        <taxon>Channidae</taxon>
        <taxon>Channa</taxon>
    </lineage>
</organism>
<proteinExistence type="predicted"/>